<protein>
    <submittedName>
        <fullName evidence="1">Uncharacterized protein</fullName>
    </submittedName>
</protein>
<dbReference type="AlphaFoldDB" id="A0A147BAM9"/>
<feature type="non-terminal residue" evidence="1">
    <location>
        <position position="1"/>
    </location>
</feature>
<feature type="non-terminal residue" evidence="1">
    <location>
        <position position="75"/>
    </location>
</feature>
<proteinExistence type="predicted"/>
<accession>A0A147BAM9</accession>
<name>A0A147BAM9_IXORI</name>
<reference evidence="1" key="1">
    <citation type="journal article" date="2018" name="PLoS Negl. Trop. Dis.">
        <title>Sialome diversity of ticks revealed by RNAseq of single tick salivary glands.</title>
        <authorList>
            <person name="Perner J."/>
            <person name="Kropackova S."/>
            <person name="Kopacek P."/>
            <person name="Ribeiro J.M."/>
        </authorList>
    </citation>
    <scope>NUCLEOTIDE SEQUENCE</scope>
    <source>
        <strain evidence="1">Siblings of single egg batch collected in Ceske Budejovice</strain>
        <tissue evidence="1">Salivary glands</tissue>
    </source>
</reference>
<evidence type="ECO:0000313" key="1">
    <source>
        <dbReference type="EMBL" id="JAR87827.1"/>
    </source>
</evidence>
<dbReference type="EMBL" id="GEGO01007577">
    <property type="protein sequence ID" value="JAR87827.1"/>
    <property type="molecule type" value="Transcribed_RNA"/>
</dbReference>
<organism evidence="1">
    <name type="scientific">Ixodes ricinus</name>
    <name type="common">Common tick</name>
    <name type="synonym">Acarus ricinus</name>
    <dbReference type="NCBI Taxonomy" id="34613"/>
    <lineage>
        <taxon>Eukaryota</taxon>
        <taxon>Metazoa</taxon>
        <taxon>Ecdysozoa</taxon>
        <taxon>Arthropoda</taxon>
        <taxon>Chelicerata</taxon>
        <taxon>Arachnida</taxon>
        <taxon>Acari</taxon>
        <taxon>Parasitiformes</taxon>
        <taxon>Ixodida</taxon>
        <taxon>Ixodoidea</taxon>
        <taxon>Ixodidae</taxon>
        <taxon>Ixodinae</taxon>
        <taxon>Ixodes</taxon>
    </lineage>
</organism>
<sequence>RSKTVLLGSPLTRKCGWMVISAPPLPQATERDCFRTTLSLWKRLRKPCVHCNRSRIALLCRHCAFDLPPVPSLLS</sequence>